<dbReference type="PANTHER" id="PTHR45964:SF5">
    <property type="entry name" value="WSCD FAMILY MEMBER CG9164"/>
    <property type="match status" value="1"/>
</dbReference>
<reference evidence="2 3" key="1">
    <citation type="submission" date="2021-04" db="EMBL/GenBank/DDBJ databases">
        <authorList>
            <person name="Bliznina A."/>
        </authorList>
    </citation>
    <scope>NUCLEOTIDE SEQUENCE [LARGE SCALE GENOMIC DNA]</scope>
</reference>
<gene>
    <name evidence="2" type="ORF">OKIOD_LOCUS14885</name>
</gene>
<evidence type="ECO:0000256" key="1">
    <source>
        <dbReference type="ARBA" id="ARBA00010236"/>
    </source>
</evidence>
<organism evidence="2 3">
    <name type="scientific">Oikopleura dioica</name>
    <name type="common">Tunicate</name>
    <dbReference type="NCBI Taxonomy" id="34765"/>
    <lineage>
        <taxon>Eukaryota</taxon>
        <taxon>Metazoa</taxon>
        <taxon>Chordata</taxon>
        <taxon>Tunicata</taxon>
        <taxon>Appendicularia</taxon>
        <taxon>Copelata</taxon>
        <taxon>Oikopleuridae</taxon>
        <taxon>Oikopleura</taxon>
    </lineage>
</organism>
<dbReference type="InterPro" id="IPR051589">
    <property type="entry name" value="Sialate-O-sulfotransferase"/>
</dbReference>
<name>A0ABN7T6U9_OIKDI</name>
<sequence length="232" mass="27300">MVSPGRREEKDCDFKLSWFGEHLGKTFASYGQWILDGEQKRIEQVGSSRLESRKNDCKDRTTIAQKTHRLHNNQACEFEQGIILVRNPFDAILAAYNHHKAGKTGEPPMTVYKGPDWPEFVDHWAYRWEEFHLQWLAFDGPVEWTCFQTLIKDPVETAGKWLDFLEMDHRRLGCIHADPTGQFQRKKTQDYSHLYTPKMAKYVHQKIKTISDGFKQKGIEDCTQYFKYDKCC</sequence>
<protein>
    <submittedName>
        <fullName evidence="2">Oidioi.mRNA.OKI2018_I69.chr2.g6120.t1.cds</fullName>
    </submittedName>
</protein>
<accession>A0ABN7T6U9</accession>
<dbReference type="InterPro" id="IPR027417">
    <property type="entry name" value="P-loop_NTPase"/>
</dbReference>
<dbReference type="SUPFAM" id="SSF52540">
    <property type="entry name" value="P-loop containing nucleoside triphosphate hydrolases"/>
    <property type="match status" value="1"/>
</dbReference>
<evidence type="ECO:0000313" key="3">
    <source>
        <dbReference type="Proteomes" id="UP001158576"/>
    </source>
</evidence>
<proteinExistence type="inferred from homology"/>
<comment type="similarity">
    <text evidence="1">Belongs to the WSCD family.</text>
</comment>
<keyword evidence="3" id="KW-1185">Reference proteome</keyword>
<dbReference type="Proteomes" id="UP001158576">
    <property type="component" value="Chromosome 2"/>
</dbReference>
<dbReference type="EMBL" id="OU015567">
    <property type="protein sequence ID" value="CAG5111849.1"/>
    <property type="molecule type" value="Genomic_DNA"/>
</dbReference>
<dbReference type="Gene3D" id="3.40.50.300">
    <property type="entry name" value="P-loop containing nucleotide triphosphate hydrolases"/>
    <property type="match status" value="1"/>
</dbReference>
<dbReference type="PANTHER" id="PTHR45964">
    <property type="entry name" value="WSCD FAMILY MEMBER CG9164"/>
    <property type="match status" value="1"/>
</dbReference>
<evidence type="ECO:0000313" key="2">
    <source>
        <dbReference type="EMBL" id="CAG5111849.1"/>
    </source>
</evidence>